<dbReference type="Proteomes" id="UP000217790">
    <property type="component" value="Unassembled WGS sequence"/>
</dbReference>
<protein>
    <submittedName>
        <fullName evidence="2">Uncharacterized protein</fullName>
    </submittedName>
</protein>
<proteinExistence type="predicted"/>
<dbReference type="EMBL" id="KZ293663">
    <property type="protein sequence ID" value="PBK91053.1"/>
    <property type="molecule type" value="Genomic_DNA"/>
</dbReference>
<name>A0A2H3DS11_ARMGA</name>
<dbReference type="InParanoid" id="A0A2H3DS11"/>
<evidence type="ECO:0000313" key="2">
    <source>
        <dbReference type="EMBL" id="PBK91053.1"/>
    </source>
</evidence>
<dbReference type="AlphaFoldDB" id="A0A2H3DS11"/>
<reference evidence="3" key="1">
    <citation type="journal article" date="2017" name="Nat. Ecol. Evol.">
        <title>Genome expansion and lineage-specific genetic innovations in the forest pathogenic fungi Armillaria.</title>
        <authorList>
            <person name="Sipos G."/>
            <person name="Prasanna A.N."/>
            <person name="Walter M.C."/>
            <person name="O'Connor E."/>
            <person name="Balint B."/>
            <person name="Krizsan K."/>
            <person name="Kiss B."/>
            <person name="Hess J."/>
            <person name="Varga T."/>
            <person name="Slot J."/>
            <person name="Riley R."/>
            <person name="Boka B."/>
            <person name="Rigling D."/>
            <person name="Barry K."/>
            <person name="Lee J."/>
            <person name="Mihaltcheva S."/>
            <person name="LaButti K."/>
            <person name="Lipzen A."/>
            <person name="Waldron R."/>
            <person name="Moloney N.M."/>
            <person name="Sperisen C."/>
            <person name="Kredics L."/>
            <person name="Vagvoelgyi C."/>
            <person name="Patrignani A."/>
            <person name="Fitzpatrick D."/>
            <person name="Nagy I."/>
            <person name="Doyle S."/>
            <person name="Anderson J.B."/>
            <person name="Grigoriev I.V."/>
            <person name="Gueldener U."/>
            <person name="Muensterkoetter M."/>
            <person name="Nagy L.G."/>
        </authorList>
    </citation>
    <scope>NUCLEOTIDE SEQUENCE [LARGE SCALE GENOMIC DNA]</scope>
    <source>
        <strain evidence="3">Ar21-2</strain>
    </source>
</reference>
<keyword evidence="1" id="KW-1133">Transmembrane helix</keyword>
<sequence>MFGEEVTARRGKLYGGDTTMLGVLYLVFDILYYVHVSTVFVDARSACHADSLGFELRLPQLVGNYLGVVKIEPKSKIAILGEAKSDILHFDSIDSPKIVAAQLCTATAVLRLHQCTHTTQSR</sequence>
<feature type="transmembrane region" description="Helical" evidence="1">
    <location>
        <begin position="20"/>
        <end position="41"/>
    </location>
</feature>
<evidence type="ECO:0000313" key="3">
    <source>
        <dbReference type="Proteomes" id="UP000217790"/>
    </source>
</evidence>
<keyword evidence="1" id="KW-0472">Membrane</keyword>
<evidence type="ECO:0000256" key="1">
    <source>
        <dbReference type="SAM" id="Phobius"/>
    </source>
</evidence>
<keyword evidence="1" id="KW-0812">Transmembrane</keyword>
<keyword evidence="3" id="KW-1185">Reference proteome</keyword>
<gene>
    <name evidence="2" type="ORF">ARMGADRAFT_1110998</name>
</gene>
<organism evidence="2 3">
    <name type="scientific">Armillaria gallica</name>
    <name type="common">Bulbous honey fungus</name>
    <name type="synonym">Armillaria bulbosa</name>
    <dbReference type="NCBI Taxonomy" id="47427"/>
    <lineage>
        <taxon>Eukaryota</taxon>
        <taxon>Fungi</taxon>
        <taxon>Dikarya</taxon>
        <taxon>Basidiomycota</taxon>
        <taxon>Agaricomycotina</taxon>
        <taxon>Agaricomycetes</taxon>
        <taxon>Agaricomycetidae</taxon>
        <taxon>Agaricales</taxon>
        <taxon>Marasmiineae</taxon>
        <taxon>Physalacriaceae</taxon>
        <taxon>Armillaria</taxon>
    </lineage>
</organism>
<accession>A0A2H3DS11</accession>